<keyword evidence="3 5" id="KW-1133">Transmembrane helix</keyword>
<feature type="transmembrane region" description="Helical" evidence="5">
    <location>
        <begin position="371"/>
        <end position="389"/>
    </location>
</feature>
<evidence type="ECO:0000256" key="3">
    <source>
        <dbReference type="ARBA" id="ARBA00022989"/>
    </source>
</evidence>
<proteinExistence type="inferred from homology"/>
<dbReference type="GO" id="GO:0016020">
    <property type="term" value="C:membrane"/>
    <property type="evidence" value="ECO:0007669"/>
    <property type="project" value="UniProtKB-SubCell"/>
</dbReference>
<feature type="transmembrane region" description="Helical" evidence="5">
    <location>
        <begin position="169"/>
        <end position="193"/>
    </location>
</feature>
<feature type="transmembrane region" description="Helical" evidence="5">
    <location>
        <begin position="396"/>
        <end position="414"/>
    </location>
</feature>
<feature type="transmembrane region" description="Helical" evidence="5">
    <location>
        <begin position="301"/>
        <end position="326"/>
    </location>
</feature>
<gene>
    <name evidence="7" type="primary">nad2</name>
</gene>
<feature type="transmembrane region" description="Helical" evidence="5">
    <location>
        <begin position="246"/>
        <end position="265"/>
    </location>
</feature>
<dbReference type="RefSeq" id="YP_009495480.1">
    <property type="nucleotide sequence ID" value="NC_037988.1"/>
</dbReference>
<feature type="transmembrane region" description="Helical" evidence="5">
    <location>
        <begin position="504"/>
        <end position="524"/>
    </location>
</feature>
<evidence type="ECO:0000259" key="6">
    <source>
        <dbReference type="Pfam" id="PF00361"/>
    </source>
</evidence>
<feature type="transmembrane region" description="Helical" evidence="5">
    <location>
        <begin position="45"/>
        <end position="62"/>
    </location>
</feature>
<protein>
    <submittedName>
        <fullName evidence="7">NADH dehydrogenase subunit 2</fullName>
    </submittedName>
</protein>
<feature type="transmembrane region" description="Helical" evidence="5">
    <location>
        <begin position="544"/>
        <end position="572"/>
    </location>
</feature>
<dbReference type="InterPro" id="IPR001750">
    <property type="entry name" value="ND/Mrp_TM"/>
</dbReference>
<keyword evidence="2 5" id="KW-0812">Transmembrane</keyword>
<dbReference type="GO" id="GO:0042773">
    <property type="term" value="P:ATP synthesis coupled electron transport"/>
    <property type="evidence" value="ECO:0007669"/>
    <property type="project" value="InterPro"/>
</dbReference>
<feature type="domain" description="NADH:quinone oxidoreductase/Mrp antiporter transmembrane" evidence="6">
    <location>
        <begin position="134"/>
        <end position="201"/>
    </location>
</feature>
<feature type="transmembrane region" description="Helical" evidence="5">
    <location>
        <begin position="115"/>
        <end position="132"/>
    </location>
</feature>
<organism evidence="7">
    <name type="scientific">Toxarium undulatum</name>
    <dbReference type="NCBI Taxonomy" id="210620"/>
    <lineage>
        <taxon>Eukaryota</taxon>
        <taxon>Sar</taxon>
        <taxon>Stramenopiles</taxon>
        <taxon>Ochrophyta</taxon>
        <taxon>Bacillariophyta</taxon>
        <taxon>Mediophyceae</taxon>
        <taxon>Toxariales</taxon>
        <taxon>Toxariaceae</taxon>
        <taxon>Toxarium</taxon>
    </lineage>
</organism>
<dbReference type="EMBL" id="MG271847">
    <property type="protein sequence ID" value="AWQ64127.1"/>
    <property type="molecule type" value="Genomic_DNA"/>
</dbReference>
<evidence type="ECO:0000256" key="5">
    <source>
        <dbReference type="SAM" id="Phobius"/>
    </source>
</evidence>
<dbReference type="PANTHER" id="PTHR22773">
    <property type="entry name" value="NADH DEHYDROGENASE"/>
    <property type="match status" value="1"/>
</dbReference>
<name>A0A2U9GI28_9STRA</name>
<evidence type="ECO:0000256" key="4">
    <source>
        <dbReference type="ARBA" id="ARBA00023136"/>
    </source>
</evidence>
<feature type="domain" description="NADH:quinone oxidoreductase/Mrp antiporter transmembrane" evidence="6">
    <location>
        <begin position="296"/>
        <end position="519"/>
    </location>
</feature>
<feature type="transmembrane region" description="Helical" evidence="5">
    <location>
        <begin position="347"/>
        <end position="365"/>
    </location>
</feature>
<feature type="transmembrane region" description="Helical" evidence="5">
    <location>
        <begin position="12"/>
        <end position="33"/>
    </location>
</feature>
<evidence type="ECO:0000313" key="7">
    <source>
        <dbReference type="EMBL" id="AWQ64127.1"/>
    </source>
</evidence>
<evidence type="ECO:0000256" key="1">
    <source>
        <dbReference type="ARBA" id="ARBA00004141"/>
    </source>
</evidence>
<accession>A0A2U9GI28</accession>
<dbReference type="HAMAP" id="MF_00445">
    <property type="entry name" value="NDH1_NuoN_1"/>
    <property type="match status" value="1"/>
</dbReference>
<feature type="transmembrane region" description="Helical" evidence="5">
    <location>
        <begin position="467"/>
        <end position="492"/>
    </location>
</feature>
<reference evidence="7" key="1">
    <citation type="journal article" date="2018" name="Genome Biol. Evol.">
        <title>Recurrent loss, horizontal transfer, and the obscure origins of mitochondrial introns in diatoms (Bacillariophyta).</title>
        <authorList>
            <person name="Guillory W.X."/>
            <person name="Onyshchenko A."/>
            <person name="Ruck E.C."/>
            <person name="Parks M."/>
            <person name="Nakov T."/>
            <person name="Wickett N.J."/>
            <person name="Alverson A.J."/>
        </authorList>
    </citation>
    <scope>NUCLEOTIDE SEQUENCE</scope>
    <source>
        <strain evidence="7">ECT3802</strain>
    </source>
</reference>
<dbReference type="GeneID" id="36957430"/>
<dbReference type="GO" id="GO:0008137">
    <property type="term" value="F:NADH dehydrogenase (ubiquinone) activity"/>
    <property type="evidence" value="ECO:0007669"/>
    <property type="project" value="InterPro"/>
</dbReference>
<keyword evidence="7" id="KW-0496">Mitochondrion</keyword>
<sequence>MVNQILSLTDFNLFTEFFLGVTLLYSIVFGSLFSRAKKLPLIQNVSVNLNVLILILATWVLVTDRYCFTSNVVSFSCKIVSDECALFFKILILIFSIVCIVITKQYLINQKINNFEYTVIILFAVLGLLLLSSANDFITAYLAIELQSLAFYILASFKKNSKYSVDAGLKYFLIGSLASSLFLFGSSMIYGLLGCTNFQDCYYFISFCPDPLCLKELDYEYLQCIDYLECVNNEDSDLFESVPMFLWWWLMCSPNQLLIYMTFFLTFEQSEIFFVSIVHDVIHKSEWLMSNEIWFRFDTNVLEFALIFIFVSLFLKLALAPVHLWAPDVYENSPTSSTVFFSTLPKLGVFVLLIRLFYYGFYGIFDSFRSYFILIAILSIITGAFVGLEQRKLKSLLVYSSISHMGYVILAFSTGLKDSIFIILSYLLIYFCSSFCIWSIFLATRLKHSYRKFNKDLADVVLLKKSNFMLANCFMFALFSLAGFPPFIGFLMKMNIFLVVIEASMYYVAFVSIIISVISTFYYLRIVKIVYFENVKIGKLYYPIEIQTTVIVTFLSYFIIFLFFYPTILYILPLQINLIKPF</sequence>
<dbReference type="AlphaFoldDB" id="A0A2U9GI28"/>
<feature type="transmembrane region" description="Helical" evidence="5">
    <location>
        <begin position="85"/>
        <end position="103"/>
    </location>
</feature>
<feature type="transmembrane region" description="Helical" evidence="5">
    <location>
        <begin position="420"/>
        <end position="446"/>
    </location>
</feature>
<comment type="subcellular location">
    <subcellularLocation>
        <location evidence="1">Membrane</location>
        <topology evidence="1">Multi-pass membrane protein</topology>
    </subcellularLocation>
</comment>
<dbReference type="InterPro" id="IPR010096">
    <property type="entry name" value="NADH-Q_OxRdtase_suN/2"/>
</dbReference>
<geneLocation type="mitochondrion" evidence="7"/>
<dbReference type="Pfam" id="PF00361">
    <property type="entry name" value="Proton_antipo_M"/>
    <property type="match status" value="2"/>
</dbReference>
<keyword evidence="4 5" id="KW-0472">Membrane</keyword>
<evidence type="ECO:0000256" key="2">
    <source>
        <dbReference type="ARBA" id="ARBA00022692"/>
    </source>
</evidence>